<dbReference type="OrthoDB" id="8595941at2"/>
<dbReference type="GO" id="GO:0030153">
    <property type="term" value="P:bacteriocin immunity"/>
    <property type="evidence" value="ECO:0007669"/>
    <property type="project" value="InterPro"/>
</dbReference>
<dbReference type="AlphaFoldDB" id="A0A1S8CG90"/>
<dbReference type="GO" id="GO:0015643">
    <property type="term" value="F:toxic substance binding"/>
    <property type="evidence" value="ECO:0007669"/>
    <property type="project" value="InterPro"/>
</dbReference>
<name>A0A1S8CG90_9GAMM</name>
<dbReference type="EMBL" id="MOXD01000009">
    <property type="protein sequence ID" value="OMQ21062.1"/>
    <property type="molecule type" value="Genomic_DNA"/>
</dbReference>
<gene>
    <name evidence="2" type="ORF">BMI79_15935</name>
</gene>
<organism evidence="2 3">
    <name type="scientific">Serratia oryzae</name>
    <dbReference type="NCBI Taxonomy" id="2034155"/>
    <lineage>
        <taxon>Bacteria</taxon>
        <taxon>Pseudomonadati</taxon>
        <taxon>Pseudomonadota</taxon>
        <taxon>Gammaproteobacteria</taxon>
        <taxon>Enterobacterales</taxon>
        <taxon>Yersiniaceae</taxon>
        <taxon>Serratia</taxon>
    </lineage>
</organism>
<dbReference type="InterPro" id="IPR015287">
    <property type="entry name" value="Colicin_D_immunity_dom"/>
</dbReference>
<evidence type="ECO:0000313" key="3">
    <source>
        <dbReference type="Proteomes" id="UP000216021"/>
    </source>
</evidence>
<dbReference type="SUPFAM" id="SSF101125">
    <property type="entry name" value="Colicin D immunity protein"/>
    <property type="match status" value="1"/>
</dbReference>
<proteinExistence type="predicted"/>
<protein>
    <submittedName>
        <fullName evidence="2">Colicin-D</fullName>
    </submittedName>
</protein>
<keyword evidence="3" id="KW-1185">Reference proteome</keyword>
<dbReference type="Proteomes" id="UP000216021">
    <property type="component" value="Unassembled WGS sequence"/>
</dbReference>
<evidence type="ECO:0000313" key="2">
    <source>
        <dbReference type="EMBL" id="OMQ21062.1"/>
    </source>
</evidence>
<sequence length="88" mass="10050">MNKMAIIELAKAFLNSKVTALQFSEDICAVRRELYGIKDQDKNTLNCGEELFMVAEIYNPDSDRASYELDEAGLRKEVKATLEKFKLL</sequence>
<dbReference type="RefSeq" id="WP_076943200.1">
    <property type="nucleotide sequence ID" value="NZ_MOXD01000009.1"/>
</dbReference>
<evidence type="ECO:0000259" key="1">
    <source>
        <dbReference type="Pfam" id="PF09204"/>
    </source>
</evidence>
<dbReference type="Gene3D" id="1.20.120.650">
    <property type="entry name" value="Colicin D"/>
    <property type="match status" value="1"/>
</dbReference>
<reference evidence="2 3" key="1">
    <citation type="submission" date="2016-11" db="EMBL/GenBank/DDBJ databases">
        <title>Rahnella oryzae sp. nov., isolated from rice root.</title>
        <authorList>
            <person name="Zhang X.-X."/>
            <person name="Zhang J."/>
        </authorList>
    </citation>
    <scope>NUCLEOTIDE SEQUENCE [LARGE SCALE GENOMIC DNA]</scope>
    <source>
        <strain evidence="2 3">J11-6</strain>
    </source>
</reference>
<comment type="caution">
    <text evidence="2">The sequence shown here is derived from an EMBL/GenBank/DDBJ whole genome shotgun (WGS) entry which is preliminary data.</text>
</comment>
<feature type="domain" description="Colicin D immunity protein" evidence="1">
    <location>
        <begin position="5"/>
        <end position="84"/>
    </location>
</feature>
<accession>A0A1S8CG90</accession>
<dbReference type="Pfam" id="PF09204">
    <property type="entry name" value="Colicin_immun"/>
    <property type="match status" value="1"/>
</dbReference>
<dbReference type="InterPro" id="IPR036471">
    <property type="entry name" value="Colicin_D_sf"/>
</dbReference>